<keyword evidence="3" id="KW-1185">Reference proteome</keyword>
<dbReference type="Proteomes" id="UP001157006">
    <property type="component" value="Chromosome 4"/>
</dbReference>
<dbReference type="EMBL" id="OX451739">
    <property type="protein sequence ID" value="CAI8611588.1"/>
    <property type="molecule type" value="Genomic_DNA"/>
</dbReference>
<dbReference type="Pfam" id="PF01740">
    <property type="entry name" value="STAS"/>
    <property type="match status" value="1"/>
</dbReference>
<protein>
    <recommendedName>
        <fullName evidence="1">STAS domain-containing protein</fullName>
    </recommendedName>
</protein>
<dbReference type="Gene3D" id="3.30.750.24">
    <property type="entry name" value="STAS domain"/>
    <property type="match status" value="1"/>
</dbReference>
<evidence type="ECO:0000313" key="2">
    <source>
        <dbReference type="EMBL" id="CAI8611588.1"/>
    </source>
</evidence>
<dbReference type="PROSITE" id="PS50801">
    <property type="entry name" value="STAS"/>
    <property type="match status" value="1"/>
</dbReference>
<name>A0AAV1APH0_VICFA</name>
<feature type="domain" description="STAS" evidence="1">
    <location>
        <begin position="123"/>
        <end position="187"/>
    </location>
</feature>
<proteinExistence type="predicted"/>
<gene>
    <name evidence="2" type="ORF">VFH_IV237240</name>
</gene>
<reference evidence="2 3" key="1">
    <citation type="submission" date="2023-01" db="EMBL/GenBank/DDBJ databases">
        <authorList>
            <person name="Kreplak J."/>
        </authorList>
    </citation>
    <scope>NUCLEOTIDE SEQUENCE [LARGE SCALE GENOMIC DNA]</scope>
</reference>
<dbReference type="InterPro" id="IPR002645">
    <property type="entry name" value="STAS_dom"/>
</dbReference>
<dbReference type="InterPro" id="IPR036513">
    <property type="entry name" value="STAS_dom_sf"/>
</dbReference>
<evidence type="ECO:0000259" key="1">
    <source>
        <dbReference type="PROSITE" id="PS50801"/>
    </source>
</evidence>
<dbReference type="AlphaFoldDB" id="A0AAV1APH0"/>
<evidence type="ECO:0000313" key="3">
    <source>
        <dbReference type="Proteomes" id="UP001157006"/>
    </source>
</evidence>
<sequence length="187" mass="20616">MAAVSDVSPSNSFHYTISKIKHRHFLLFVLPSSSTAISINSTTVSLSLKYGIEIRAGKPMILMLKPNFLKQDKPMISSNSFHYTIIFAWPCVCCGHGISTSIHYCVLRFGISCIPSSVTGIIAITAIDTSGLETLGELIKILEKRSLQFVLVNPIGNMMEKLYLSSIISILVNITYYAEITHNVSEV</sequence>
<organism evidence="2 3">
    <name type="scientific">Vicia faba</name>
    <name type="common">Broad bean</name>
    <name type="synonym">Faba vulgaris</name>
    <dbReference type="NCBI Taxonomy" id="3906"/>
    <lineage>
        <taxon>Eukaryota</taxon>
        <taxon>Viridiplantae</taxon>
        <taxon>Streptophyta</taxon>
        <taxon>Embryophyta</taxon>
        <taxon>Tracheophyta</taxon>
        <taxon>Spermatophyta</taxon>
        <taxon>Magnoliopsida</taxon>
        <taxon>eudicotyledons</taxon>
        <taxon>Gunneridae</taxon>
        <taxon>Pentapetalae</taxon>
        <taxon>rosids</taxon>
        <taxon>fabids</taxon>
        <taxon>Fabales</taxon>
        <taxon>Fabaceae</taxon>
        <taxon>Papilionoideae</taxon>
        <taxon>50 kb inversion clade</taxon>
        <taxon>NPAAA clade</taxon>
        <taxon>Hologalegina</taxon>
        <taxon>IRL clade</taxon>
        <taxon>Fabeae</taxon>
        <taxon>Vicia</taxon>
    </lineage>
</organism>
<accession>A0AAV1APH0</accession>